<protein>
    <submittedName>
        <fullName evidence="10">ABC transporter permease subunit</fullName>
    </submittedName>
</protein>
<dbReference type="EMBL" id="RKLT01000016">
    <property type="protein sequence ID" value="MBX0297220.1"/>
    <property type="molecule type" value="Genomic_DNA"/>
</dbReference>
<dbReference type="GO" id="GO:0005886">
    <property type="term" value="C:plasma membrane"/>
    <property type="evidence" value="ECO:0007669"/>
    <property type="project" value="UniProtKB-SubCell"/>
</dbReference>
<dbReference type="Pfam" id="PF00528">
    <property type="entry name" value="BPD_transp_1"/>
    <property type="match status" value="1"/>
</dbReference>
<dbReference type="Proteomes" id="UP001430455">
    <property type="component" value="Unassembled WGS sequence"/>
</dbReference>
<dbReference type="PANTHER" id="PTHR43357">
    <property type="entry name" value="INNER MEMBRANE ABC TRANSPORTER PERMEASE PROTEIN YDCV"/>
    <property type="match status" value="1"/>
</dbReference>
<dbReference type="RefSeq" id="WP_220581810.1">
    <property type="nucleotide sequence ID" value="NZ_RKLT01000016.1"/>
</dbReference>
<feature type="transmembrane region" description="Helical" evidence="8">
    <location>
        <begin position="234"/>
        <end position="260"/>
    </location>
</feature>
<keyword evidence="6 8" id="KW-1133">Transmembrane helix</keyword>
<keyword evidence="4" id="KW-0997">Cell inner membrane</keyword>
<feature type="transmembrane region" description="Helical" evidence="8">
    <location>
        <begin position="134"/>
        <end position="153"/>
    </location>
</feature>
<name>A0AAW4PIF3_9EURY</name>
<evidence type="ECO:0000256" key="2">
    <source>
        <dbReference type="ARBA" id="ARBA00022448"/>
    </source>
</evidence>
<dbReference type="Gene3D" id="1.10.3720.10">
    <property type="entry name" value="MetI-like"/>
    <property type="match status" value="1"/>
</dbReference>
<evidence type="ECO:0000256" key="3">
    <source>
        <dbReference type="ARBA" id="ARBA00022475"/>
    </source>
</evidence>
<comment type="subcellular location">
    <subcellularLocation>
        <location evidence="1">Cell inner membrane</location>
        <topology evidence="1">Multi-pass membrane protein</topology>
    </subcellularLocation>
    <subcellularLocation>
        <location evidence="8">Cell membrane</location>
        <topology evidence="8">Multi-pass membrane protein</topology>
    </subcellularLocation>
</comment>
<dbReference type="InterPro" id="IPR000515">
    <property type="entry name" value="MetI-like"/>
</dbReference>
<sequence length="267" mass="29233">MVRRQRVQTAAFRLGYGAMFLLLIAPLVVLITTSFAASSSFQFPPQGFSLQWYAEFVQSQTWLTAVKNSVIVGTGTILLSTTLSLLAAFGVRESDSVWISRLIPLTLMPLFLPPVVLGVALLSFFGSYNLHQTYGSIIVAHALWATPISFLIIQSVMTQVNWGLQDAALDLGASPLRTKFEVIFPQIKQGLFASALIAFIISLQEFVMALFLSGQETRTIPVLAWTAISQMLDPIVNVISTLLITLVVVVLLLSAFSIGLNRLARQL</sequence>
<keyword evidence="11" id="KW-1185">Reference proteome</keyword>
<keyword evidence="7 8" id="KW-0472">Membrane</keyword>
<evidence type="ECO:0000256" key="6">
    <source>
        <dbReference type="ARBA" id="ARBA00022989"/>
    </source>
</evidence>
<dbReference type="GO" id="GO:0055085">
    <property type="term" value="P:transmembrane transport"/>
    <property type="evidence" value="ECO:0007669"/>
    <property type="project" value="InterPro"/>
</dbReference>
<evidence type="ECO:0000256" key="1">
    <source>
        <dbReference type="ARBA" id="ARBA00004429"/>
    </source>
</evidence>
<evidence type="ECO:0000313" key="11">
    <source>
        <dbReference type="Proteomes" id="UP001430455"/>
    </source>
</evidence>
<dbReference type="PANTHER" id="PTHR43357:SF4">
    <property type="entry name" value="INNER MEMBRANE ABC TRANSPORTER PERMEASE PROTEIN YDCV"/>
    <property type="match status" value="1"/>
</dbReference>
<dbReference type="CDD" id="cd06261">
    <property type="entry name" value="TM_PBP2"/>
    <property type="match status" value="1"/>
</dbReference>
<dbReference type="SUPFAM" id="SSF161098">
    <property type="entry name" value="MetI-like"/>
    <property type="match status" value="1"/>
</dbReference>
<keyword evidence="5 8" id="KW-0812">Transmembrane</keyword>
<accession>A0AAW4PIF3</accession>
<feature type="transmembrane region" description="Helical" evidence="8">
    <location>
        <begin position="103"/>
        <end position="128"/>
    </location>
</feature>
<feature type="domain" description="ABC transmembrane type-1" evidence="9">
    <location>
        <begin position="66"/>
        <end position="254"/>
    </location>
</feature>
<evidence type="ECO:0000256" key="4">
    <source>
        <dbReference type="ARBA" id="ARBA00022519"/>
    </source>
</evidence>
<evidence type="ECO:0000256" key="7">
    <source>
        <dbReference type="ARBA" id="ARBA00023136"/>
    </source>
</evidence>
<feature type="transmembrane region" description="Helical" evidence="8">
    <location>
        <begin position="191"/>
        <end position="214"/>
    </location>
</feature>
<evidence type="ECO:0000259" key="9">
    <source>
        <dbReference type="PROSITE" id="PS50928"/>
    </source>
</evidence>
<feature type="transmembrane region" description="Helical" evidence="8">
    <location>
        <begin position="70"/>
        <end position="91"/>
    </location>
</feature>
<reference evidence="10 11" key="1">
    <citation type="submission" date="2021-06" db="EMBL/GenBank/DDBJ databases">
        <title>Halomicroarcula sp. a new haloarchaeum isolated from saline soil.</title>
        <authorList>
            <person name="Duran-Viseras A."/>
            <person name="Sanchez-Porro C."/>
            <person name="Ventosa A."/>
        </authorList>
    </citation>
    <scope>NUCLEOTIDE SEQUENCE [LARGE SCALE GENOMIC DNA]</scope>
    <source>
        <strain evidence="10 11">F27</strain>
    </source>
</reference>
<dbReference type="InterPro" id="IPR035906">
    <property type="entry name" value="MetI-like_sf"/>
</dbReference>
<dbReference type="PROSITE" id="PS50928">
    <property type="entry name" value="ABC_TM1"/>
    <property type="match status" value="1"/>
</dbReference>
<comment type="caution">
    <text evidence="10">The sequence shown here is derived from an EMBL/GenBank/DDBJ whole genome shotgun (WGS) entry which is preliminary data.</text>
</comment>
<comment type="similarity">
    <text evidence="8">Belongs to the binding-protein-dependent transport system permease family.</text>
</comment>
<evidence type="ECO:0000256" key="8">
    <source>
        <dbReference type="RuleBase" id="RU363032"/>
    </source>
</evidence>
<evidence type="ECO:0000313" key="10">
    <source>
        <dbReference type="EMBL" id="MBX0297220.1"/>
    </source>
</evidence>
<dbReference type="AlphaFoldDB" id="A0AAW4PIF3"/>
<gene>
    <name evidence="10" type="ORF">EGH23_20290</name>
</gene>
<organism evidence="10 11">
    <name type="scientific">Haloarcula nitratireducens</name>
    <dbReference type="NCBI Taxonomy" id="2487749"/>
    <lineage>
        <taxon>Archaea</taxon>
        <taxon>Methanobacteriati</taxon>
        <taxon>Methanobacteriota</taxon>
        <taxon>Stenosarchaea group</taxon>
        <taxon>Halobacteria</taxon>
        <taxon>Halobacteriales</taxon>
        <taxon>Haloarculaceae</taxon>
        <taxon>Haloarcula</taxon>
    </lineage>
</organism>
<keyword evidence="2 8" id="KW-0813">Transport</keyword>
<evidence type="ECO:0000256" key="5">
    <source>
        <dbReference type="ARBA" id="ARBA00022692"/>
    </source>
</evidence>
<proteinExistence type="inferred from homology"/>
<keyword evidence="3" id="KW-1003">Cell membrane</keyword>